<dbReference type="Gene3D" id="1.10.260.40">
    <property type="entry name" value="lambda repressor-like DNA-binding domains"/>
    <property type="match status" value="1"/>
</dbReference>
<dbReference type="GO" id="GO:0000976">
    <property type="term" value="F:transcription cis-regulatory region binding"/>
    <property type="evidence" value="ECO:0007669"/>
    <property type="project" value="TreeGrafter"/>
</dbReference>
<dbReference type="PROSITE" id="PS50932">
    <property type="entry name" value="HTH_LACI_2"/>
    <property type="match status" value="1"/>
</dbReference>
<dbReference type="CDD" id="cd06278">
    <property type="entry name" value="PBP1_LacI-like"/>
    <property type="match status" value="1"/>
</dbReference>
<keyword evidence="7" id="KW-1185">Reference proteome</keyword>
<dbReference type="AlphaFoldDB" id="A0A2K9NF40"/>
<evidence type="ECO:0000256" key="3">
    <source>
        <dbReference type="ARBA" id="ARBA00023125"/>
    </source>
</evidence>
<keyword evidence="2" id="KW-0805">Transcription regulation</keyword>
<keyword evidence="3" id="KW-0238">DNA-binding</keyword>
<accession>A0A2K9NF40</accession>
<reference evidence="6 7" key="1">
    <citation type="submission" date="2017-12" db="EMBL/GenBank/DDBJ databases">
        <title>Genomes of bacteria within cyanobacterial aggregates.</title>
        <authorList>
            <person name="Cai H."/>
        </authorList>
    </citation>
    <scope>NUCLEOTIDE SEQUENCE [LARGE SCALE GENOMIC DNA]</scope>
    <source>
        <strain evidence="6 7">TH16</strain>
    </source>
</reference>
<dbReference type="PANTHER" id="PTHR30146:SF148">
    <property type="entry name" value="HTH-TYPE TRANSCRIPTIONAL REPRESSOR PURR-RELATED"/>
    <property type="match status" value="1"/>
</dbReference>
<evidence type="ECO:0000256" key="5">
    <source>
        <dbReference type="SAM" id="MobiDB-lite"/>
    </source>
</evidence>
<sequence>MAGRPPKPKPNAAAPEPQPDMGNRRATSYDVARLANVSQSSVSRAFTAGASISEDVRQRVMEVAAQLGYQPNAIARSLITRRSDLVGLMIGQSTNLNYPEVLFELSRRISAAGSRVLLFALESEAEIGATMEQLWRYQVDGVISAARLSPEQVEEFATRRVPLVLYNRVLPGCAVTAVSVDHADGERRLVDRLIKAGHQRFGLISGPPDSAVSVERMESALARLRHHGIVSVAQARGTYAYDSGRDAFSQLVADLGSPPEALICANDAMAIGAMDAARYHHKLSVPADVSIVGFDGAGASRWLSHELTTIRQPVRRMAEAAVQMLMERIETPEMEPETRLYAGELIQGRSARLG</sequence>
<dbReference type="SUPFAM" id="SSF47413">
    <property type="entry name" value="lambda repressor-like DNA-binding domains"/>
    <property type="match status" value="1"/>
</dbReference>
<evidence type="ECO:0000313" key="6">
    <source>
        <dbReference type="EMBL" id="AUN31166.1"/>
    </source>
</evidence>
<gene>
    <name evidence="6" type="ORF">C0V82_13690</name>
</gene>
<name>A0A2K9NF40_9PROT</name>
<keyword evidence="4" id="KW-0804">Transcription</keyword>
<dbReference type="InterPro" id="IPR000843">
    <property type="entry name" value="HTH_LacI"/>
</dbReference>
<dbReference type="SMART" id="SM00354">
    <property type="entry name" value="HTH_LACI"/>
    <property type="match status" value="1"/>
</dbReference>
<dbReference type="GO" id="GO:0003700">
    <property type="term" value="F:DNA-binding transcription factor activity"/>
    <property type="evidence" value="ECO:0007669"/>
    <property type="project" value="TreeGrafter"/>
</dbReference>
<dbReference type="SUPFAM" id="SSF53822">
    <property type="entry name" value="Periplasmic binding protein-like I"/>
    <property type="match status" value="1"/>
</dbReference>
<evidence type="ECO:0000256" key="2">
    <source>
        <dbReference type="ARBA" id="ARBA00023015"/>
    </source>
</evidence>
<dbReference type="InterPro" id="IPR010982">
    <property type="entry name" value="Lambda_DNA-bd_dom_sf"/>
</dbReference>
<proteinExistence type="predicted"/>
<dbReference type="PANTHER" id="PTHR30146">
    <property type="entry name" value="LACI-RELATED TRANSCRIPTIONAL REPRESSOR"/>
    <property type="match status" value="1"/>
</dbReference>
<evidence type="ECO:0000256" key="1">
    <source>
        <dbReference type="ARBA" id="ARBA00022491"/>
    </source>
</evidence>
<dbReference type="CDD" id="cd01392">
    <property type="entry name" value="HTH_LacI"/>
    <property type="match status" value="1"/>
</dbReference>
<evidence type="ECO:0000256" key="4">
    <source>
        <dbReference type="ARBA" id="ARBA00023163"/>
    </source>
</evidence>
<dbReference type="InterPro" id="IPR046335">
    <property type="entry name" value="LacI/GalR-like_sensor"/>
</dbReference>
<dbReference type="EMBL" id="CP025611">
    <property type="protein sequence ID" value="AUN31166.1"/>
    <property type="molecule type" value="Genomic_DNA"/>
</dbReference>
<feature type="region of interest" description="Disordered" evidence="5">
    <location>
        <begin position="1"/>
        <end position="24"/>
    </location>
</feature>
<keyword evidence="1" id="KW-0678">Repressor</keyword>
<organism evidence="6 7">
    <name type="scientific">Niveispirillum cyanobacteriorum</name>
    <dbReference type="NCBI Taxonomy" id="1612173"/>
    <lineage>
        <taxon>Bacteria</taxon>
        <taxon>Pseudomonadati</taxon>
        <taxon>Pseudomonadota</taxon>
        <taxon>Alphaproteobacteria</taxon>
        <taxon>Rhodospirillales</taxon>
        <taxon>Azospirillaceae</taxon>
        <taxon>Niveispirillum</taxon>
    </lineage>
</organism>
<dbReference type="InterPro" id="IPR028082">
    <property type="entry name" value="Peripla_BP_I"/>
</dbReference>
<dbReference type="Proteomes" id="UP000234752">
    <property type="component" value="Chromosome eg_1"/>
</dbReference>
<dbReference type="Pfam" id="PF13377">
    <property type="entry name" value="Peripla_BP_3"/>
    <property type="match status" value="1"/>
</dbReference>
<evidence type="ECO:0000313" key="7">
    <source>
        <dbReference type="Proteomes" id="UP000234752"/>
    </source>
</evidence>
<dbReference type="Pfam" id="PF00356">
    <property type="entry name" value="LacI"/>
    <property type="match status" value="1"/>
</dbReference>
<protein>
    <submittedName>
        <fullName evidence="6">LacI family transcriptional regulator</fullName>
    </submittedName>
</protein>
<dbReference type="Gene3D" id="3.40.50.2300">
    <property type="match status" value="2"/>
</dbReference>
<dbReference type="KEGG" id="ncb:C0V82_13690"/>